<feature type="domain" description="GFO/IDH/MocA-like oxidoreductase" evidence="2">
    <location>
        <begin position="151"/>
        <end position="287"/>
    </location>
</feature>
<keyword evidence="4" id="KW-1185">Reference proteome</keyword>
<dbReference type="InterPro" id="IPR055170">
    <property type="entry name" value="GFO_IDH_MocA-like_dom"/>
</dbReference>
<keyword evidence="1" id="KW-0560">Oxidoreductase</keyword>
<dbReference type="SUPFAM" id="SSF51735">
    <property type="entry name" value="NAD(P)-binding Rossmann-fold domains"/>
    <property type="match status" value="1"/>
</dbReference>
<sequence>MPGGTRTVRIAMNGVTGRMGYHQHLVRSLLAIREQGGLDLGGGETLWPEPVLVGRREDALREIAGRHGLTEWTTDLGAVLADERTDIYFDSQLTSARVDALTRAIAAGKHLYTEKPTATGTAEALELARLAESAGIKHGVVQDKLFLPGLRKLKRLIDGGFFGRILSVRGEFGYWVFEGDWQPAQRPSWNYRAEDGGGIASDMIPHWDYVLHELFGRVTAVTARVATHVPERWDEAGRPYPATADDSAYCVFELEGGIVAQLNSSWAVRVHRDELVEFQVDGTHGSAVAGLRRCRVQHRSATPRPVWNPDLPAGHAFRDQWQEVPDNAEFDNGFKAQWELFLRHVVLDEPYHWDLRAGARGVRLAELALKSSAEGRRFEVPEQLP</sequence>
<protein>
    <submittedName>
        <fullName evidence="3">Gfo/Idh/MocA family oxidoreductase</fullName>
    </submittedName>
</protein>
<dbReference type="Gene3D" id="3.30.360.10">
    <property type="entry name" value="Dihydrodipicolinate Reductase, domain 2"/>
    <property type="match status" value="1"/>
</dbReference>
<evidence type="ECO:0000259" key="2">
    <source>
        <dbReference type="Pfam" id="PF22725"/>
    </source>
</evidence>
<evidence type="ECO:0000256" key="1">
    <source>
        <dbReference type="ARBA" id="ARBA00023002"/>
    </source>
</evidence>
<comment type="caution">
    <text evidence="3">The sequence shown here is derived from an EMBL/GenBank/DDBJ whole genome shotgun (WGS) entry which is preliminary data.</text>
</comment>
<dbReference type="Pfam" id="PF22725">
    <property type="entry name" value="GFO_IDH_MocA_C3"/>
    <property type="match status" value="1"/>
</dbReference>
<proteinExistence type="predicted"/>
<dbReference type="Gene3D" id="3.40.50.720">
    <property type="entry name" value="NAD(P)-binding Rossmann-like Domain"/>
    <property type="match status" value="1"/>
</dbReference>
<evidence type="ECO:0000313" key="3">
    <source>
        <dbReference type="EMBL" id="MCS0638636.1"/>
    </source>
</evidence>
<dbReference type="SUPFAM" id="SSF55347">
    <property type="entry name" value="Glyceraldehyde-3-phosphate dehydrogenase-like, C-terminal domain"/>
    <property type="match status" value="1"/>
</dbReference>
<dbReference type="RefSeq" id="WP_258789932.1">
    <property type="nucleotide sequence ID" value="NZ_JANUGQ010000024.1"/>
</dbReference>
<accession>A0ABT2CMH4</accession>
<dbReference type="Proteomes" id="UP001431313">
    <property type="component" value="Unassembled WGS sequence"/>
</dbReference>
<gene>
    <name evidence="3" type="ORF">NX801_23855</name>
</gene>
<dbReference type="InterPro" id="IPR050463">
    <property type="entry name" value="Gfo/Idh/MocA_oxidrdct_glycsds"/>
</dbReference>
<reference evidence="3" key="1">
    <citation type="submission" date="2022-08" db="EMBL/GenBank/DDBJ databases">
        <authorList>
            <person name="Somphong A."/>
            <person name="Phongsopitanun W."/>
        </authorList>
    </citation>
    <scope>NUCLEOTIDE SEQUENCE</scope>
    <source>
        <strain evidence="3">LP05-1</strain>
    </source>
</reference>
<dbReference type="PANTHER" id="PTHR43818:SF11">
    <property type="entry name" value="BCDNA.GH03377"/>
    <property type="match status" value="1"/>
</dbReference>
<dbReference type="PANTHER" id="PTHR43818">
    <property type="entry name" value="BCDNA.GH03377"/>
    <property type="match status" value="1"/>
</dbReference>
<name>A0ABT2CMH4_9ACTN</name>
<dbReference type="InterPro" id="IPR036291">
    <property type="entry name" value="NAD(P)-bd_dom_sf"/>
</dbReference>
<evidence type="ECO:0000313" key="4">
    <source>
        <dbReference type="Proteomes" id="UP001431313"/>
    </source>
</evidence>
<dbReference type="EMBL" id="JANUGQ010000024">
    <property type="protein sequence ID" value="MCS0638636.1"/>
    <property type="molecule type" value="Genomic_DNA"/>
</dbReference>
<organism evidence="3 4">
    <name type="scientific">Streptomyces pyxinae</name>
    <dbReference type="NCBI Taxonomy" id="2970734"/>
    <lineage>
        <taxon>Bacteria</taxon>
        <taxon>Bacillati</taxon>
        <taxon>Actinomycetota</taxon>
        <taxon>Actinomycetes</taxon>
        <taxon>Kitasatosporales</taxon>
        <taxon>Streptomycetaceae</taxon>
        <taxon>Streptomyces</taxon>
    </lineage>
</organism>